<reference evidence="1 2" key="1">
    <citation type="submission" date="2016-09" db="EMBL/GenBank/DDBJ databases">
        <authorList>
            <person name="Reverchon S."/>
            <person name="Nasser W."/>
            <person name="Leonard S."/>
            <person name="Brochier C."/>
            <person name="Duprey A."/>
        </authorList>
    </citation>
    <scope>NUCLEOTIDE SEQUENCE [LARGE SCALE GENOMIC DNA]</scope>
    <source>
        <strain evidence="1 2">174/2</strain>
    </source>
</reference>
<dbReference type="RefSeq" id="WP_035339248.1">
    <property type="nucleotide sequence ID" value="NZ_LT615367.1"/>
</dbReference>
<dbReference type="KEGG" id="daq:DAQ1742_00247"/>
<dbReference type="EMBL" id="LT615367">
    <property type="protein sequence ID" value="SLM61371.1"/>
    <property type="molecule type" value="Genomic_DNA"/>
</dbReference>
<organism evidence="1 2">
    <name type="scientific">Dickeya aquatica</name>
    <dbReference type="NCBI Taxonomy" id="1401087"/>
    <lineage>
        <taxon>Bacteria</taxon>
        <taxon>Pseudomonadati</taxon>
        <taxon>Pseudomonadota</taxon>
        <taxon>Gammaproteobacteria</taxon>
        <taxon>Enterobacterales</taxon>
        <taxon>Pectobacteriaceae</taxon>
        <taxon>Dickeya</taxon>
    </lineage>
</organism>
<evidence type="ECO:0000313" key="2">
    <source>
        <dbReference type="Proteomes" id="UP000294820"/>
    </source>
</evidence>
<protein>
    <submittedName>
        <fullName evidence="1">Protein tyrosine phosphatase</fullName>
        <ecNumber evidence="1">3.1.3.48</ecNumber>
    </submittedName>
</protein>
<proteinExistence type="predicted"/>
<gene>
    <name evidence="1" type="ORF">DAQ1742_00247</name>
</gene>
<dbReference type="SUPFAM" id="SSF52799">
    <property type="entry name" value="(Phosphotyrosine protein) phosphatases II"/>
    <property type="match status" value="1"/>
</dbReference>
<keyword evidence="1" id="KW-0378">Hydrolase</keyword>
<dbReference type="EC" id="3.1.3.48" evidence="1"/>
<dbReference type="InterPro" id="IPR026893">
    <property type="entry name" value="Tyr/Ser_Pase_IphP-type"/>
</dbReference>
<dbReference type="Gene3D" id="3.90.190.10">
    <property type="entry name" value="Protein tyrosine phosphatase superfamily"/>
    <property type="match status" value="1"/>
</dbReference>
<keyword evidence="2" id="KW-1185">Reference proteome</keyword>
<dbReference type="AlphaFoldDB" id="A0A375A5W8"/>
<sequence>MTLTSLLHPSVLPLDGGVNFRDLGGIRVSDGRQVRRGRLFRAGALDMLSARDMAHLARVPVAHVVDYRDQQEASLRPDKLWQGARYHQVPANPLRHEVTASLETLGSEKLEAFDSQAFMLELYRRLPFGNPAYQHLVSLLRQPGDGALVQHCAVGKDRTGIGSALVLFALGADEHTVMEDYLVTESTLTAFRRQLLEDLAANLSEKALARFDFVLSAREEFLLTALRAIREKHGSVNNWLAQDYGLDASACAALQAAYLE</sequence>
<dbReference type="Proteomes" id="UP000294820">
    <property type="component" value="Chromosome 1"/>
</dbReference>
<dbReference type="Pfam" id="PF13350">
    <property type="entry name" value="Y_phosphatase3"/>
    <property type="match status" value="1"/>
</dbReference>
<name>A0A375A5W8_9GAMM</name>
<dbReference type="InterPro" id="IPR029021">
    <property type="entry name" value="Prot-tyrosine_phosphatase-like"/>
</dbReference>
<accession>A0A375A5W8</accession>
<dbReference type="GO" id="GO:0004725">
    <property type="term" value="F:protein tyrosine phosphatase activity"/>
    <property type="evidence" value="ECO:0007669"/>
    <property type="project" value="UniProtKB-EC"/>
</dbReference>
<evidence type="ECO:0000313" key="1">
    <source>
        <dbReference type="EMBL" id="SLM61371.1"/>
    </source>
</evidence>